<sequence length="75" mass="8530">MFNAELVLNSYAQVMTVPPNVKYADLFAELQREAREAGNGLWGAVAAAYNMWDLQSIKERHQQMLSKAKNCGYNY</sequence>
<reference evidence="2 3" key="1">
    <citation type="submission" date="2018-10" db="EMBL/GenBank/DDBJ databases">
        <authorList>
            <person name="Grouzdev D.S."/>
            <person name="Krutkina M.S."/>
            <person name="Tourova T.P."/>
            <person name="Nazina T.N."/>
        </authorList>
    </citation>
    <scope>NUCLEOTIDE SEQUENCE [LARGE SCALE GENOMIC DNA]</scope>
    <source>
        <strain evidence="2 3">435</strain>
    </source>
</reference>
<dbReference type="RefSeq" id="WP_121450932.1">
    <property type="nucleotide sequence ID" value="NZ_RBWE01000001.1"/>
</dbReference>
<dbReference type="Pfam" id="PF00565">
    <property type="entry name" value="SNase"/>
    <property type="match status" value="1"/>
</dbReference>
<proteinExistence type="predicted"/>
<feature type="domain" description="TNase-like" evidence="1">
    <location>
        <begin position="1"/>
        <end position="42"/>
    </location>
</feature>
<evidence type="ECO:0000259" key="1">
    <source>
        <dbReference type="Pfam" id="PF00565"/>
    </source>
</evidence>
<dbReference type="OrthoDB" id="4376109at2"/>
<evidence type="ECO:0000313" key="3">
    <source>
        <dbReference type="Proteomes" id="UP000271256"/>
    </source>
</evidence>
<dbReference type="EMBL" id="RBWE01000001">
    <property type="protein sequence ID" value="RKO66497.1"/>
    <property type="molecule type" value="Genomic_DNA"/>
</dbReference>
<keyword evidence="3" id="KW-1185">Reference proteome</keyword>
<dbReference type="Proteomes" id="UP000271256">
    <property type="component" value="Unassembled WGS sequence"/>
</dbReference>
<dbReference type="InterPro" id="IPR016071">
    <property type="entry name" value="Staphylococal_nuclease_OB-fold"/>
</dbReference>
<dbReference type="Gene3D" id="2.40.50.90">
    <property type="match status" value="1"/>
</dbReference>
<organism evidence="2 3">
    <name type="scientific">Desulfofundulus salinus</name>
    <dbReference type="NCBI Taxonomy" id="2419843"/>
    <lineage>
        <taxon>Bacteria</taxon>
        <taxon>Bacillati</taxon>
        <taxon>Bacillota</taxon>
        <taxon>Clostridia</taxon>
        <taxon>Eubacteriales</taxon>
        <taxon>Peptococcaceae</taxon>
        <taxon>Desulfofundulus</taxon>
    </lineage>
</organism>
<dbReference type="AlphaFoldDB" id="A0A494WZW9"/>
<comment type="caution">
    <text evidence="2">The sequence shown here is derived from an EMBL/GenBank/DDBJ whole genome shotgun (WGS) entry which is preliminary data.</text>
</comment>
<accession>A0A494WZW9</accession>
<evidence type="ECO:0000313" key="2">
    <source>
        <dbReference type="EMBL" id="RKO66497.1"/>
    </source>
</evidence>
<name>A0A494WZW9_9FIRM</name>
<dbReference type="InterPro" id="IPR035437">
    <property type="entry name" value="SNase_OB-fold_sf"/>
</dbReference>
<gene>
    <name evidence="2" type="ORF">D7024_05735</name>
</gene>
<dbReference type="SUPFAM" id="SSF50199">
    <property type="entry name" value="Staphylococcal nuclease"/>
    <property type="match status" value="1"/>
</dbReference>
<protein>
    <recommendedName>
        <fullName evidence="1">TNase-like domain-containing protein</fullName>
    </recommendedName>
</protein>